<dbReference type="KEGG" id="saqi:AXG55_01610"/>
<organism evidence="3 4">
    <name type="scientific">Silvanigrella aquatica</name>
    <dbReference type="NCBI Taxonomy" id="1915309"/>
    <lineage>
        <taxon>Bacteria</taxon>
        <taxon>Pseudomonadati</taxon>
        <taxon>Bdellovibrionota</taxon>
        <taxon>Oligoflexia</taxon>
        <taxon>Silvanigrellales</taxon>
        <taxon>Silvanigrellaceae</taxon>
        <taxon>Silvanigrella</taxon>
    </lineage>
</organism>
<keyword evidence="2" id="KW-0812">Transmembrane</keyword>
<feature type="region of interest" description="Disordered" evidence="1">
    <location>
        <begin position="51"/>
        <end position="75"/>
    </location>
</feature>
<evidence type="ECO:0000313" key="3">
    <source>
        <dbReference type="EMBL" id="APJ02695.1"/>
    </source>
</evidence>
<reference evidence="3 4" key="1">
    <citation type="submission" date="2016-10" db="EMBL/GenBank/DDBJ databases">
        <title>Silvanigrella aquatica sp. nov., isolated from a freshwater lake located in the Black Forest, Germany, description of Silvanigrellaceae fam. nov., Silvanigrellales ord. nov., reclassification of the order Bdellovibrionales in the class Oligoflexia, reclassification of the families Bacteriovoracaceae and Halobacteriovoraceae in the new order Bacteriovoracales ord. nov., and reclassification of the family Pseudobacteriovoracaceae in the order Oligoflexiales.</title>
        <authorList>
            <person name="Hahn M.W."/>
            <person name="Schmidt J."/>
            <person name="Koll U."/>
            <person name="Rohde M."/>
            <person name="Verbag S."/>
            <person name="Pitt A."/>
            <person name="Nakai R."/>
            <person name="Naganuma T."/>
            <person name="Lang E."/>
        </authorList>
    </citation>
    <scope>NUCLEOTIDE SEQUENCE [LARGE SCALE GENOMIC DNA]</scope>
    <source>
        <strain evidence="3 4">MWH-Nonnen-W8red</strain>
    </source>
</reference>
<evidence type="ECO:0000313" key="4">
    <source>
        <dbReference type="Proteomes" id="UP000184731"/>
    </source>
</evidence>
<dbReference type="AlphaFoldDB" id="A0A1L4CXM3"/>
<dbReference type="RefSeq" id="WP_148696402.1">
    <property type="nucleotide sequence ID" value="NZ_CP017834.1"/>
</dbReference>
<gene>
    <name evidence="3" type="ORF">AXG55_01610</name>
</gene>
<keyword evidence="2" id="KW-0472">Membrane</keyword>
<dbReference type="OrthoDB" id="9981648at2"/>
<protein>
    <submittedName>
        <fullName evidence="3">Uncharacterized protein</fullName>
    </submittedName>
</protein>
<feature type="transmembrane region" description="Helical" evidence="2">
    <location>
        <begin position="12"/>
        <end position="34"/>
    </location>
</feature>
<keyword evidence="4" id="KW-1185">Reference proteome</keyword>
<evidence type="ECO:0000256" key="1">
    <source>
        <dbReference type="SAM" id="MobiDB-lite"/>
    </source>
</evidence>
<dbReference type="STRING" id="1915309.AXG55_01610"/>
<dbReference type="Proteomes" id="UP000184731">
    <property type="component" value="Chromosome"/>
</dbReference>
<accession>A0A1L4CXM3</accession>
<evidence type="ECO:0000256" key="2">
    <source>
        <dbReference type="SAM" id="Phobius"/>
    </source>
</evidence>
<dbReference type="EMBL" id="CP017834">
    <property type="protein sequence ID" value="APJ02695.1"/>
    <property type="molecule type" value="Genomic_DNA"/>
</dbReference>
<keyword evidence="2" id="KW-1133">Transmembrane helix</keyword>
<sequence>MNQEYGNWGWEIFVYPSYIVVAIILLSYIGYSYFSLINSLKDMRNEGYFENNDDSNFNFSDKSSESDLSGKGSDS</sequence>
<name>A0A1L4CXM3_9BACT</name>
<proteinExistence type="predicted"/>